<name>A0A3P4B8L5_9BURK</name>
<dbReference type="Gene3D" id="1.10.10.10">
    <property type="entry name" value="Winged helix-like DNA-binding domain superfamily/Winged helix DNA-binding domain"/>
    <property type="match status" value="1"/>
</dbReference>
<keyword evidence="3" id="KW-0238">DNA-binding</keyword>
<dbReference type="GO" id="GO:0003677">
    <property type="term" value="F:DNA binding"/>
    <property type="evidence" value="ECO:0007669"/>
    <property type="project" value="UniProtKB-KW"/>
</dbReference>
<comment type="similarity">
    <text evidence="1">Belongs to the LysR transcriptional regulatory family.</text>
</comment>
<dbReference type="OrthoDB" id="8587114at2"/>
<evidence type="ECO:0000256" key="2">
    <source>
        <dbReference type="ARBA" id="ARBA00023015"/>
    </source>
</evidence>
<dbReference type="SUPFAM" id="SSF53850">
    <property type="entry name" value="Periplasmic binding protein-like II"/>
    <property type="match status" value="1"/>
</dbReference>
<dbReference type="RefSeq" id="WP_124081632.1">
    <property type="nucleotide sequence ID" value="NZ_UWPJ01000034.1"/>
</dbReference>
<dbReference type="SUPFAM" id="SSF46785">
    <property type="entry name" value="Winged helix' DNA-binding domain"/>
    <property type="match status" value="1"/>
</dbReference>
<keyword evidence="7" id="KW-1185">Reference proteome</keyword>
<dbReference type="AlphaFoldDB" id="A0A3P4B8L5"/>
<proteinExistence type="inferred from homology"/>
<organism evidence="6 7">
    <name type="scientific">Pigmentiphaga humi</name>
    <dbReference type="NCBI Taxonomy" id="2478468"/>
    <lineage>
        <taxon>Bacteria</taxon>
        <taxon>Pseudomonadati</taxon>
        <taxon>Pseudomonadota</taxon>
        <taxon>Betaproteobacteria</taxon>
        <taxon>Burkholderiales</taxon>
        <taxon>Alcaligenaceae</taxon>
        <taxon>Pigmentiphaga</taxon>
    </lineage>
</organism>
<gene>
    <name evidence="6" type="primary">gltC_13</name>
    <name evidence="6" type="ORF">PIGHUM_04143</name>
</gene>
<keyword evidence="4" id="KW-0804">Transcription</keyword>
<feature type="domain" description="HTH lysR-type" evidence="5">
    <location>
        <begin position="1"/>
        <end position="58"/>
    </location>
</feature>
<dbReference type="Pfam" id="PF03466">
    <property type="entry name" value="LysR_substrate"/>
    <property type="match status" value="1"/>
</dbReference>
<dbReference type="Pfam" id="PF00126">
    <property type="entry name" value="HTH_1"/>
    <property type="match status" value="1"/>
</dbReference>
<dbReference type="InterPro" id="IPR005119">
    <property type="entry name" value="LysR_subst-bd"/>
</dbReference>
<dbReference type="GO" id="GO:0005829">
    <property type="term" value="C:cytosol"/>
    <property type="evidence" value="ECO:0007669"/>
    <property type="project" value="TreeGrafter"/>
</dbReference>
<dbReference type="EMBL" id="UWPJ01000034">
    <property type="protein sequence ID" value="VCU72048.1"/>
    <property type="molecule type" value="Genomic_DNA"/>
</dbReference>
<evidence type="ECO:0000256" key="4">
    <source>
        <dbReference type="ARBA" id="ARBA00023163"/>
    </source>
</evidence>
<dbReference type="InterPro" id="IPR036388">
    <property type="entry name" value="WH-like_DNA-bd_sf"/>
</dbReference>
<evidence type="ECO:0000313" key="6">
    <source>
        <dbReference type="EMBL" id="VCU72048.1"/>
    </source>
</evidence>
<evidence type="ECO:0000256" key="1">
    <source>
        <dbReference type="ARBA" id="ARBA00009437"/>
    </source>
</evidence>
<dbReference type="Gene3D" id="3.40.190.290">
    <property type="match status" value="1"/>
</dbReference>
<dbReference type="GO" id="GO:0003700">
    <property type="term" value="F:DNA-binding transcription factor activity"/>
    <property type="evidence" value="ECO:0007669"/>
    <property type="project" value="InterPro"/>
</dbReference>
<dbReference type="InterPro" id="IPR036390">
    <property type="entry name" value="WH_DNA-bd_sf"/>
</dbReference>
<reference evidence="6 7" key="1">
    <citation type="submission" date="2018-10" db="EMBL/GenBank/DDBJ databases">
        <authorList>
            <person name="Criscuolo A."/>
        </authorList>
    </citation>
    <scope>NUCLEOTIDE SEQUENCE [LARGE SCALE GENOMIC DNA]</scope>
    <source>
        <strain evidence="6">DnA1</strain>
    </source>
</reference>
<dbReference type="CDD" id="cd05466">
    <property type="entry name" value="PBP2_LTTR_substrate"/>
    <property type="match status" value="1"/>
</dbReference>
<dbReference type="InterPro" id="IPR050950">
    <property type="entry name" value="HTH-type_LysR_regulators"/>
</dbReference>
<dbReference type="PROSITE" id="PS50931">
    <property type="entry name" value="HTH_LYSR"/>
    <property type="match status" value="1"/>
</dbReference>
<sequence>MDIKQMRYFVALYEEQNMTRAARRVHVVQAAVSQQIRRLEASYGVDLFERTVSGAVPNAIAHRLYPLCVQALNAADEVRVALSESSGRIAGKVTFGVISALPPLILPRVLIEFRDRYPDVELSVRDGYSQHLLEGVQSDNVDFAIVARAESRPMVKQVVLAEEELVAVVSNETYPIGETMTGAELAEMRVVLPSAGNFQRDFMVNELAKHGVAIHPELEVDSAFSVFQLVTNPGWASIISPSTFPATQFGSRLRCVKLVEPTLKRTLVLAYPQHKELSPAAALLVQSITEGLRQSGLFHVLSG</sequence>
<accession>A0A3P4B8L5</accession>
<dbReference type="PRINTS" id="PR00039">
    <property type="entry name" value="HTHLYSR"/>
</dbReference>
<dbReference type="PANTHER" id="PTHR30419">
    <property type="entry name" value="HTH-TYPE TRANSCRIPTIONAL REGULATOR YBHD"/>
    <property type="match status" value="1"/>
</dbReference>
<keyword evidence="2" id="KW-0805">Transcription regulation</keyword>
<evidence type="ECO:0000259" key="5">
    <source>
        <dbReference type="PROSITE" id="PS50931"/>
    </source>
</evidence>
<dbReference type="InterPro" id="IPR000847">
    <property type="entry name" value="LysR_HTH_N"/>
</dbReference>
<evidence type="ECO:0000256" key="3">
    <source>
        <dbReference type="ARBA" id="ARBA00023125"/>
    </source>
</evidence>
<dbReference type="Proteomes" id="UP000277294">
    <property type="component" value="Unassembled WGS sequence"/>
</dbReference>
<protein>
    <submittedName>
        <fullName evidence="6">HTH-type transcriptional regulator GltC</fullName>
    </submittedName>
</protein>
<evidence type="ECO:0000313" key="7">
    <source>
        <dbReference type="Proteomes" id="UP000277294"/>
    </source>
</evidence>